<dbReference type="PROSITE" id="PS50262">
    <property type="entry name" value="G_PROTEIN_RECEP_F1_2"/>
    <property type="match status" value="1"/>
</dbReference>
<evidence type="ECO:0000256" key="3">
    <source>
        <dbReference type="ARBA" id="ARBA00022989"/>
    </source>
</evidence>
<evidence type="ECO:0000256" key="10">
    <source>
        <dbReference type="SAM" id="Phobius"/>
    </source>
</evidence>
<evidence type="ECO:0000256" key="9">
    <source>
        <dbReference type="SAM" id="MobiDB-lite"/>
    </source>
</evidence>
<evidence type="ECO:0000313" key="13">
    <source>
        <dbReference type="Proteomes" id="UP000823872"/>
    </source>
</evidence>
<keyword evidence="4 8" id="KW-0297">G-protein coupled receptor</keyword>
<protein>
    <submittedName>
        <fullName evidence="12">MAS related GPR family member F</fullName>
    </submittedName>
</protein>
<reference evidence="12 13" key="1">
    <citation type="submission" date="2021-02" db="EMBL/GenBank/DDBJ databases">
        <title>Safari Cat Assemblies.</title>
        <authorList>
            <person name="Bredemeyer K.R."/>
            <person name="Murphy W.J."/>
        </authorList>
    </citation>
    <scope>NUCLEOTIDE SEQUENCE [LARGE SCALE GENOMIC DNA]</scope>
</reference>
<keyword evidence="2 8" id="KW-0812">Transmembrane</keyword>
<feature type="transmembrane region" description="Helical" evidence="10">
    <location>
        <begin position="373"/>
        <end position="397"/>
    </location>
</feature>
<feature type="region of interest" description="Disordered" evidence="9">
    <location>
        <begin position="1"/>
        <end position="92"/>
    </location>
</feature>
<dbReference type="SUPFAM" id="SSF81321">
    <property type="entry name" value="Family A G protein-coupled receptor-like"/>
    <property type="match status" value="1"/>
</dbReference>
<dbReference type="Pfam" id="PF00001">
    <property type="entry name" value="7tm_1"/>
    <property type="match status" value="1"/>
</dbReference>
<evidence type="ECO:0000256" key="5">
    <source>
        <dbReference type="ARBA" id="ARBA00023136"/>
    </source>
</evidence>
<keyword evidence="3 10" id="KW-1133">Transmembrane helix</keyword>
<feature type="transmembrane region" description="Helical" evidence="10">
    <location>
        <begin position="340"/>
        <end position="361"/>
    </location>
</feature>
<feature type="compositionally biased region" description="Low complexity" evidence="9">
    <location>
        <begin position="23"/>
        <end position="34"/>
    </location>
</feature>
<dbReference type="InterPro" id="IPR017452">
    <property type="entry name" value="GPCR_Rhodpsn_7TM"/>
</dbReference>
<keyword evidence="5 10" id="KW-0472">Membrane</keyword>
<feature type="compositionally biased region" description="Basic and acidic residues" evidence="9">
    <location>
        <begin position="44"/>
        <end position="54"/>
    </location>
</feature>
<dbReference type="Gene3D" id="1.20.1070.10">
    <property type="entry name" value="Rhodopsin 7-helix transmembrane proteins"/>
    <property type="match status" value="1"/>
</dbReference>
<dbReference type="GeneTree" id="ENSGT01030000234639"/>
<feature type="compositionally biased region" description="Low complexity" evidence="9">
    <location>
        <begin position="75"/>
        <end position="87"/>
    </location>
</feature>
<feature type="region of interest" description="Disordered" evidence="9">
    <location>
        <begin position="579"/>
        <end position="602"/>
    </location>
</feature>
<name>A0ABI8ASK3_FELCA</name>
<accession>A0ABI8ASK3</accession>
<comment type="subcellular location">
    <subcellularLocation>
        <location evidence="1">Membrane</location>
        <topology evidence="1">Multi-pass membrane protein</topology>
    </subcellularLocation>
</comment>
<evidence type="ECO:0000256" key="2">
    <source>
        <dbReference type="ARBA" id="ARBA00022692"/>
    </source>
</evidence>
<dbReference type="CDD" id="cd15109">
    <property type="entry name" value="7tmA_MrgprF"/>
    <property type="match status" value="1"/>
</dbReference>
<dbReference type="InterPro" id="IPR000276">
    <property type="entry name" value="GPCR_Rhodpsn"/>
</dbReference>
<feature type="transmembrane region" description="Helical" evidence="10">
    <location>
        <begin position="500"/>
        <end position="521"/>
    </location>
</feature>
<dbReference type="Ensembl" id="ENSFCTT00005093723.1">
    <property type="protein sequence ID" value="ENSFCTP00005062208.1"/>
    <property type="gene ID" value="ENSFCTG00005034116.1"/>
</dbReference>
<feature type="transmembrane region" description="Helical" evidence="10">
    <location>
        <begin position="460"/>
        <end position="480"/>
    </location>
</feature>
<keyword evidence="7 8" id="KW-0807">Transducer</keyword>
<feature type="compositionally biased region" description="Polar residues" evidence="9">
    <location>
        <begin position="587"/>
        <end position="602"/>
    </location>
</feature>
<keyword evidence="6 8" id="KW-0675">Receptor</keyword>
<dbReference type="PROSITE" id="PS00237">
    <property type="entry name" value="G_PROTEIN_RECEP_F1_1"/>
    <property type="match status" value="1"/>
</dbReference>
<dbReference type="InterPro" id="IPR026234">
    <property type="entry name" value="MRGPCRFAMILY"/>
</dbReference>
<feature type="domain" description="G-protein coupled receptors family 1 profile" evidence="11">
    <location>
        <begin position="320"/>
        <end position="550"/>
    </location>
</feature>
<dbReference type="PRINTS" id="PR02108">
    <property type="entry name" value="MRGPCRFAMILY"/>
</dbReference>
<dbReference type="PRINTS" id="PR00237">
    <property type="entry name" value="GPCRRHODOPSN"/>
</dbReference>
<sequence length="602" mass="64228">MPSGSQSQASGQPGAVSPEQPSGAARAQGRGTAGLPKQCSGQHDVTRPGDERPARPGRWGGGGRLPSGAFLPEASSQLGLGPSSPLLLPFPLPPGLELGLGRVLLPKQGPSSLCSELAFSEAPASALGWPAALAGRRPEAGVVLQEGETSEDLGSCRSLPGRHSFPDCPWQAGGDTVGRPPRGSSRQSPARREPRAGLSAFSSKGRCAGPRAMSGAVRSLDSPGLEMVGNCSWEAHPGDRNKAASRRLCDTAAQGDGTRRERGWPLLQSQPLREPMCPGVSEAPALYGRGFLTIEQIATPPPPAVMDYIFLLLCLCGLVGNGLVLWFFGFSIKRSPFSVYFLHLAGADAGYLCSKAVLSVLNTGGFLGTFAAYVRAVCRVAGLCMFVAGVSLLPAISSERCLSVVFPAWFWRRRPKRLSAVACALLWALSLLVTTVHNYFCVFLGHRASGVGCRHMDAFLGILLFLVFCPLMVLPCLVLILHTECRARRRQRSAKLSHVVLAMVSVFLVSSIYLGVDWFLFWVFQIPAPFPEYVTDLCICINSSAKPVVYFLAGRDKSQRLWEPLRVVFQRALRDGAELGEAGGGTPNTVTMEMQCPSGNAS</sequence>
<organism evidence="12 13">
    <name type="scientific">Felis catus</name>
    <name type="common">Cat</name>
    <name type="synonym">Felis silvestris catus</name>
    <dbReference type="NCBI Taxonomy" id="9685"/>
    <lineage>
        <taxon>Eukaryota</taxon>
        <taxon>Metazoa</taxon>
        <taxon>Chordata</taxon>
        <taxon>Craniata</taxon>
        <taxon>Vertebrata</taxon>
        <taxon>Euteleostomi</taxon>
        <taxon>Mammalia</taxon>
        <taxon>Eutheria</taxon>
        <taxon>Laurasiatheria</taxon>
        <taxon>Carnivora</taxon>
        <taxon>Feliformia</taxon>
        <taxon>Felidae</taxon>
        <taxon>Felinae</taxon>
        <taxon>Felis</taxon>
    </lineage>
</organism>
<proteinExistence type="inferred from homology"/>
<feature type="transmembrane region" description="Helical" evidence="10">
    <location>
        <begin position="418"/>
        <end position="440"/>
    </location>
</feature>
<evidence type="ECO:0000256" key="4">
    <source>
        <dbReference type="ARBA" id="ARBA00023040"/>
    </source>
</evidence>
<reference evidence="12" key="3">
    <citation type="submission" date="2025-09" db="UniProtKB">
        <authorList>
            <consortium name="Ensembl"/>
        </authorList>
    </citation>
    <scope>IDENTIFICATION</scope>
    <source>
        <strain evidence="12">breed Abyssinian</strain>
    </source>
</reference>
<evidence type="ECO:0000313" key="12">
    <source>
        <dbReference type="Ensembl" id="ENSFCTP00005062208.1"/>
    </source>
</evidence>
<comment type="similarity">
    <text evidence="8">Belongs to the G-protein coupled receptor 1 family.</text>
</comment>
<evidence type="ECO:0000259" key="11">
    <source>
        <dbReference type="PROSITE" id="PS50262"/>
    </source>
</evidence>
<dbReference type="Proteomes" id="UP000823872">
    <property type="component" value="Chromosome D1"/>
</dbReference>
<evidence type="ECO:0000256" key="8">
    <source>
        <dbReference type="RuleBase" id="RU000688"/>
    </source>
</evidence>
<reference evidence="12" key="2">
    <citation type="submission" date="2025-08" db="UniProtKB">
        <authorList>
            <consortium name="Ensembl"/>
        </authorList>
    </citation>
    <scope>IDENTIFICATION</scope>
    <source>
        <strain evidence="12">breed Abyssinian</strain>
    </source>
</reference>
<dbReference type="PANTHER" id="PTHR11334">
    <property type="entry name" value="MAS-RELATED G-PROTEIN COUPLED RECEPTOR"/>
    <property type="match status" value="1"/>
</dbReference>
<evidence type="ECO:0000256" key="1">
    <source>
        <dbReference type="ARBA" id="ARBA00004141"/>
    </source>
</evidence>
<dbReference type="PANTHER" id="PTHR11334:SF3">
    <property type="entry name" value="MAS-RELATED G-PROTEIN COUPLED RECEPTOR MEMBER F"/>
    <property type="match status" value="1"/>
</dbReference>
<feature type="transmembrane region" description="Helical" evidence="10">
    <location>
        <begin position="308"/>
        <end position="328"/>
    </location>
</feature>
<keyword evidence="13" id="KW-1185">Reference proteome</keyword>
<gene>
    <name evidence="12" type="primary">MRGPRF</name>
</gene>
<feature type="compositionally biased region" description="Low complexity" evidence="9">
    <location>
        <begin position="1"/>
        <end position="15"/>
    </location>
</feature>
<evidence type="ECO:0000256" key="6">
    <source>
        <dbReference type="ARBA" id="ARBA00023170"/>
    </source>
</evidence>
<feature type="region of interest" description="Disordered" evidence="9">
    <location>
        <begin position="164"/>
        <end position="215"/>
    </location>
</feature>
<evidence type="ECO:0000256" key="7">
    <source>
        <dbReference type="ARBA" id="ARBA00023224"/>
    </source>
</evidence>